<protein>
    <submittedName>
        <fullName evidence="1">DUF1002 domain-containing protein</fullName>
    </submittedName>
</protein>
<dbReference type="Proteomes" id="UP000285897">
    <property type="component" value="Unassembled WGS sequence"/>
</dbReference>
<gene>
    <name evidence="2" type="ORF">DW021_11750</name>
    <name evidence="1" type="ORF">DW222_13950</name>
</gene>
<organism evidence="1 3">
    <name type="scientific">Blautia obeum</name>
    <dbReference type="NCBI Taxonomy" id="40520"/>
    <lineage>
        <taxon>Bacteria</taxon>
        <taxon>Bacillati</taxon>
        <taxon>Bacillota</taxon>
        <taxon>Clostridia</taxon>
        <taxon>Lachnospirales</taxon>
        <taxon>Lachnospiraceae</taxon>
        <taxon>Blautia</taxon>
    </lineage>
</organism>
<evidence type="ECO:0000313" key="3">
    <source>
        <dbReference type="Proteomes" id="UP000284024"/>
    </source>
</evidence>
<reference evidence="3 4" key="1">
    <citation type="submission" date="2018-08" db="EMBL/GenBank/DDBJ databases">
        <title>A genome reference for cultivated species of the human gut microbiota.</title>
        <authorList>
            <person name="Zou Y."/>
            <person name="Xue W."/>
            <person name="Luo G."/>
        </authorList>
    </citation>
    <scope>NUCLEOTIDE SEQUENCE [LARGE SCALE GENOMIC DNA]</scope>
    <source>
        <strain evidence="2 4">AF37-6AC</strain>
        <strain evidence="1 3">AM18-2AC</strain>
    </source>
</reference>
<sequence length="173" mass="18845">MQFVSLIETVIVFIQEVIKMMKINKLSAFILAGALTCTAPAMVYADQTTDAAVDQAVELLEQSGVDDLLSDPDKVVDLIISAQETLGTVNVTDDQISSALDVAAGELGVTLSDSDKSTLIQLYNKFKNMDLDENELRSQVNKVYDKLESLGITKEDVKGILGKLVDLVKEFLN</sequence>
<name>A0A396FKM7_9FIRM</name>
<dbReference type="Proteomes" id="UP000284024">
    <property type="component" value="Unassembled WGS sequence"/>
</dbReference>
<dbReference type="EMBL" id="QRJH01000008">
    <property type="protein sequence ID" value="RHH16651.1"/>
    <property type="molecule type" value="Genomic_DNA"/>
</dbReference>
<dbReference type="InterPro" id="IPR009343">
    <property type="entry name" value="DUF1002"/>
</dbReference>
<accession>A0A396FKM7</accession>
<evidence type="ECO:0000313" key="1">
    <source>
        <dbReference type="EMBL" id="RHH16651.1"/>
    </source>
</evidence>
<comment type="caution">
    <text evidence="1">The sequence shown here is derived from an EMBL/GenBank/DDBJ whole genome shotgun (WGS) entry which is preliminary data.</text>
</comment>
<proteinExistence type="predicted"/>
<evidence type="ECO:0000313" key="4">
    <source>
        <dbReference type="Proteomes" id="UP000285897"/>
    </source>
</evidence>
<dbReference type="Pfam" id="PF06207">
    <property type="entry name" value="DUF1002"/>
    <property type="match status" value="1"/>
</dbReference>
<dbReference type="AlphaFoldDB" id="A0A396FKM7"/>
<dbReference type="EMBL" id="QROS01000008">
    <property type="protein sequence ID" value="RHL46105.1"/>
    <property type="molecule type" value="Genomic_DNA"/>
</dbReference>
<evidence type="ECO:0000313" key="2">
    <source>
        <dbReference type="EMBL" id="RHL46105.1"/>
    </source>
</evidence>